<protein>
    <submittedName>
        <fullName evidence="1">Uncharacterized protein</fullName>
    </submittedName>
</protein>
<accession>A0ABP2T288</accession>
<gene>
    <name evidence="1" type="ORF">SPJ1_0512</name>
</gene>
<name>A0ABP2T288_9STRE</name>
<dbReference type="RefSeq" id="WP_004234772.1">
    <property type="nucleotide sequence ID" value="NZ_ALYM01000001.1"/>
</dbReference>
<reference evidence="1 2" key="1">
    <citation type="journal article" date="2013" name="PLoS ONE">
        <title>Comparative Genomic Characterization of Three Streptococcus parauberis Strains in Fish Pathogen, as Assessed by Wide-Genome Analyses.</title>
        <authorList>
            <person name="Nho S.W."/>
            <person name="Hikima J."/>
            <person name="Park S.B."/>
            <person name="Jang H.B."/>
            <person name="Cha I.S."/>
            <person name="Yasuike M."/>
            <person name="Nakamura Y."/>
            <person name="Fujiwara A."/>
            <person name="Sano M."/>
            <person name="Kanai K."/>
            <person name="Kondo H."/>
            <person name="Hirono I."/>
            <person name="Takeyama H."/>
            <person name="Aoki T."/>
            <person name="Jung T.S."/>
        </authorList>
    </citation>
    <scope>NUCLEOTIDE SEQUENCE [LARGE SCALE GENOMIC DNA]</scope>
    <source>
        <strain evidence="1 2">KRS-02083</strain>
    </source>
</reference>
<dbReference type="Proteomes" id="UP000011769">
    <property type="component" value="Unassembled WGS sequence"/>
</dbReference>
<proteinExistence type="predicted"/>
<evidence type="ECO:0000313" key="1">
    <source>
        <dbReference type="EMBL" id="EMG26550.1"/>
    </source>
</evidence>
<keyword evidence="2" id="KW-1185">Reference proteome</keyword>
<organism evidence="1 2">
    <name type="scientific">Streptococcus parauberis KRS-02083</name>
    <dbReference type="NCBI Taxonomy" id="1207545"/>
    <lineage>
        <taxon>Bacteria</taxon>
        <taxon>Bacillati</taxon>
        <taxon>Bacillota</taxon>
        <taxon>Bacilli</taxon>
        <taxon>Lactobacillales</taxon>
        <taxon>Streptococcaceae</taxon>
        <taxon>Streptococcus</taxon>
    </lineage>
</organism>
<dbReference type="EMBL" id="ALYM01000001">
    <property type="protein sequence ID" value="EMG26550.1"/>
    <property type="molecule type" value="Genomic_DNA"/>
</dbReference>
<comment type="caution">
    <text evidence="1">The sequence shown here is derived from an EMBL/GenBank/DDBJ whole genome shotgun (WGS) entry which is preliminary data.</text>
</comment>
<sequence>MEQTKREYSVITFRKDVSDKISYAINKYMNETFAEPSFKIKDYGFAEGLIVEYESDLDLNKIFNDISQQYLTKEVNLDYMDKIPKHLLNQMK</sequence>
<evidence type="ECO:0000313" key="2">
    <source>
        <dbReference type="Proteomes" id="UP000011769"/>
    </source>
</evidence>